<comment type="caution">
    <text evidence="1">The sequence shown here is derived from an EMBL/GenBank/DDBJ whole genome shotgun (WGS) entry which is preliminary data.</text>
</comment>
<organism evidence="1 2">
    <name type="scientific">Oryzicola mucosus</name>
    <dbReference type="NCBI Taxonomy" id="2767425"/>
    <lineage>
        <taxon>Bacteria</taxon>
        <taxon>Pseudomonadati</taxon>
        <taxon>Pseudomonadota</taxon>
        <taxon>Alphaproteobacteria</taxon>
        <taxon>Hyphomicrobiales</taxon>
        <taxon>Phyllobacteriaceae</taxon>
        <taxon>Oryzicola</taxon>
    </lineage>
</organism>
<name>A0A8J6PFC4_9HYPH</name>
<dbReference type="InterPro" id="IPR022224">
    <property type="entry name" value="DUF3750"/>
</dbReference>
<dbReference type="Pfam" id="PF12570">
    <property type="entry name" value="DUF3750"/>
    <property type="match status" value="1"/>
</dbReference>
<keyword evidence="2" id="KW-1185">Reference proteome</keyword>
<protein>
    <submittedName>
        <fullName evidence="1">DUF3750 domain-containing protein</fullName>
    </submittedName>
</protein>
<gene>
    <name evidence="1" type="ORF">ICI42_05530</name>
</gene>
<dbReference type="RefSeq" id="WP_188163486.1">
    <property type="nucleotide sequence ID" value="NZ_JACVVX010000001.1"/>
</dbReference>
<dbReference type="EMBL" id="JACVVX010000001">
    <property type="protein sequence ID" value="MBD0414109.1"/>
    <property type="molecule type" value="Genomic_DNA"/>
</dbReference>
<reference evidence="1" key="1">
    <citation type="submission" date="2020-09" db="EMBL/GenBank/DDBJ databases">
        <title>Genome seq and assembly of Tianweitania sp.</title>
        <authorList>
            <person name="Chhetri G."/>
        </authorList>
    </citation>
    <scope>NUCLEOTIDE SEQUENCE</scope>
    <source>
        <strain evidence="1">Rool2</strain>
    </source>
</reference>
<evidence type="ECO:0000313" key="2">
    <source>
        <dbReference type="Proteomes" id="UP000643405"/>
    </source>
</evidence>
<proteinExistence type="predicted"/>
<evidence type="ECO:0000313" key="1">
    <source>
        <dbReference type="EMBL" id="MBD0414109.1"/>
    </source>
</evidence>
<dbReference type="Proteomes" id="UP000643405">
    <property type="component" value="Unassembled WGS sequence"/>
</dbReference>
<sequence>MWLLKSVVLFLLVVFILPALATLGWWALQDRPANWRAADWSSSGLLRAAPKADDSAIYVLAARTGGFKGAFAVHSWIVVKKPGQSAYERYDKVGWGSPVRRNAYAADGRWYSNAPVIVSALEGTDAEKLIPAVERAIADYPYSKAGDYRLWPGPNSNSFVAHVLRSVPGLGATMPSNAIGRDFAPGIAAFDIAPDGRDVHLTLGGLVGFAAGVRSGLELHFMGLVAGFDLAHPALKIPAYGRFELGPKA</sequence>
<accession>A0A8J6PFC4</accession>
<dbReference type="AlphaFoldDB" id="A0A8J6PFC4"/>